<evidence type="ECO:0000313" key="10">
    <source>
        <dbReference type="Proteomes" id="UP000318571"/>
    </source>
</evidence>
<protein>
    <recommendedName>
        <fullName evidence="11">Sodium/potassium-transporting ATPase subunit beta</fullName>
    </recommendedName>
</protein>
<accession>A0A553PPS8</accession>
<evidence type="ECO:0000256" key="3">
    <source>
        <dbReference type="ARBA" id="ARBA00022692"/>
    </source>
</evidence>
<evidence type="ECO:0000256" key="6">
    <source>
        <dbReference type="ARBA" id="ARBA00023136"/>
    </source>
</evidence>
<evidence type="ECO:0000256" key="7">
    <source>
        <dbReference type="SAM" id="MobiDB-lite"/>
    </source>
</evidence>
<keyword evidence="4" id="KW-0735">Signal-anchor</keyword>
<keyword evidence="10" id="KW-1185">Reference proteome</keyword>
<reference evidence="9 10" key="1">
    <citation type="journal article" date="2018" name="Nat. Ecol. Evol.">
        <title>Genomic signatures of mitonuclear coevolution across populations of Tigriopus californicus.</title>
        <authorList>
            <person name="Barreto F.S."/>
            <person name="Watson E.T."/>
            <person name="Lima T.G."/>
            <person name="Willett C.S."/>
            <person name="Edmands S."/>
            <person name="Li W."/>
            <person name="Burton R.S."/>
        </authorList>
    </citation>
    <scope>NUCLEOTIDE SEQUENCE [LARGE SCALE GENOMIC DNA]</scope>
    <source>
        <strain evidence="9 10">San Diego</strain>
    </source>
</reference>
<sequence length="396" mass="45581">MPDWLPSHTYMFHTCAILSLRVIDNLPRSSLNNRGLWCWWLGRNCCAMSVLSEINDLLHPLTKDKVVSVKDWNSNHDKGADLQSESSKSSSPLSSSSTSSSYVSSKKLLEKGRVWVSLGVYQLIYISLITSFFSVYLVIVMHFMDPFQPRIRRGALAQPGMGFRPRPTNPYSTLIHFQHGTNGNWKPYKNSLNDFTKKYGGFGKEVGPSIVCNWNTQLDQVSRCHVPFRKYWNPAFDYSCVKVTNNTYALCQMNQIVGWEPNPYYNITEINGIPEMPKYLKQRISKLWNKNCKGKGLEMEQHCPNLRMTWVSCQGTTSADQEYMGPLNFHPAYGMQGYYYPYHNQEHFLSPFVWLQFRGLTPGVIVSVECKLWAKNIKHDPLNPRIGGVRFEILMD</sequence>
<feature type="compositionally biased region" description="Low complexity" evidence="7">
    <location>
        <begin position="84"/>
        <end position="100"/>
    </location>
</feature>
<evidence type="ECO:0000313" key="9">
    <source>
        <dbReference type="EMBL" id="TRY79692.1"/>
    </source>
</evidence>
<dbReference type="PANTHER" id="PTHR11523">
    <property type="entry name" value="SODIUM/POTASSIUM-DEPENDENT ATPASE BETA SUBUNIT"/>
    <property type="match status" value="1"/>
</dbReference>
<dbReference type="GO" id="GO:0001671">
    <property type="term" value="F:ATPase activator activity"/>
    <property type="evidence" value="ECO:0007669"/>
    <property type="project" value="TreeGrafter"/>
</dbReference>
<dbReference type="STRING" id="6832.A0A553PPS8"/>
<dbReference type="InterPro" id="IPR038702">
    <property type="entry name" value="Na/K_ATPase_sub_beta_sf"/>
</dbReference>
<keyword evidence="3 8" id="KW-0812">Transmembrane</keyword>
<comment type="subcellular location">
    <subcellularLocation>
        <location evidence="1">Membrane</location>
        <topology evidence="1">Single-pass type II membrane protein</topology>
    </subcellularLocation>
</comment>
<dbReference type="Pfam" id="PF00287">
    <property type="entry name" value="Na_K-ATPase"/>
    <property type="match status" value="1"/>
</dbReference>
<gene>
    <name evidence="9" type="ORF">TCAL_11006</name>
</gene>
<dbReference type="GO" id="GO:0005890">
    <property type="term" value="C:sodium:potassium-exchanging ATPase complex"/>
    <property type="evidence" value="ECO:0007669"/>
    <property type="project" value="InterPro"/>
</dbReference>
<feature type="transmembrane region" description="Helical" evidence="8">
    <location>
        <begin position="123"/>
        <end position="144"/>
    </location>
</feature>
<feature type="region of interest" description="Disordered" evidence="7">
    <location>
        <begin position="77"/>
        <end position="100"/>
    </location>
</feature>
<dbReference type="EMBL" id="VCGU01000002">
    <property type="protein sequence ID" value="TRY79692.1"/>
    <property type="molecule type" value="Genomic_DNA"/>
</dbReference>
<dbReference type="GO" id="GO:0036376">
    <property type="term" value="P:sodium ion export across plasma membrane"/>
    <property type="evidence" value="ECO:0007669"/>
    <property type="project" value="TreeGrafter"/>
</dbReference>
<proteinExistence type="inferred from homology"/>
<organism evidence="9 10">
    <name type="scientific">Tigriopus californicus</name>
    <name type="common">Marine copepod</name>
    <dbReference type="NCBI Taxonomy" id="6832"/>
    <lineage>
        <taxon>Eukaryota</taxon>
        <taxon>Metazoa</taxon>
        <taxon>Ecdysozoa</taxon>
        <taxon>Arthropoda</taxon>
        <taxon>Crustacea</taxon>
        <taxon>Multicrustacea</taxon>
        <taxon>Hexanauplia</taxon>
        <taxon>Copepoda</taxon>
        <taxon>Harpacticoida</taxon>
        <taxon>Harpacticidae</taxon>
        <taxon>Tigriopus</taxon>
    </lineage>
</organism>
<evidence type="ECO:0000256" key="4">
    <source>
        <dbReference type="ARBA" id="ARBA00022968"/>
    </source>
</evidence>
<dbReference type="OMA" id="YENQFPQ"/>
<evidence type="ECO:0000256" key="5">
    <source>
        <dbReference type="ARBA" id="ARBA00022989"/>
    </source>
</evidence>
<dbReference type="InterPro" id="IPR000402">
    <property type="entry name" value="Na/K_ATPase_sub_beta"/>
</dbReference>
<dbReference type="GO" id="GO:0030007">
    <property type="term" value="P:intracellular potassium ion homeostasis"/>
    <property type="evidence" value="ECO:0007669"/>
    <property type="project" value="TreeGrafter"/>
</dbReference>
<evidence type="ECO:0000256" key="1">
    <source>
        <dbReference type="ARBA" id="ARBA00004606"/>
    </source>
</evidence>
<evidence type="ECO:0008006" key="11">
    <source>
        <dbReference type="Google" id="ProtNLM"/>
    </source>
</evidence>
<dbReference type="AlphaFoldDB" id="A0A553PPS8"/>
<comment type="similarity">
    <text evidence="2">Belongs to the X(+)/potassium ATPases subunit beta family.</text>
</comment>
<evidence type="ECO:0000256" key="2">
    <source>
        <dbReference type="ARBA" id="ARBA00005876"/>
    </source>
</evidence>
<dbReference type="PANTHER" id="PTHR11523:SF28">
    <property type="entry name" value="NA_K-ATPASE BETA SUBUNIT ISOFORM 4-RELATED"/>
    <property type="match status" value="1"/>
</dbReference>
<dbReference type="GO" id="GO:1990573">
    <property type="term" value="P:potassium ion import across plasma membrane"/>
    <property type="evidence" value="ECO:0007669"/>
    <property type="project" value="TreeGrafter"/>
</dbReference>
<evidence type="ECO:0000256" key="8">
    <source>
        <dbReference type="SAM" id="Phobius"/>
    </source>
</evidence>
<name>A0A553PPS8_TIGCA</name>
<comment type="caution">
    <text evidence="9">The sequence shown here is derived from an EMBL/GenBank/DDBJ whole genome shotgun (WGS) entry which is preliminary data.</text>
</comment>
<keyword evidence="6 8" id="KW-0472">Membrane</keyword>
<keyword evidence="5 8" id="KW-1133">Transmembrane helix</keyword>
<dbReference type="Proteomes" id="UP000318571">
    <property type="component" value="Chromosome 6"/>
</dbReference>
<dbReference type="Gene3D" id="2.60.40.1660">
    <property type="entry name" value="Na, k-atpase alpha subunit"/>
    <property type="match status" value="1"/>
</dbReference>
<dbReference type="GO" id="GO:0006883">
    <property type="term" value="P:intracellular sodium ion homeostasis"/>
    <property type="evidence" value="ECO:0007669"/>
    <property type="project" value="TreeGrafter"/>
</dbReference>